<dbReference type="InterPro" id="IPR001356">
    <property type="entry name" value="HD"/>
</dbReference>
<keyword evidence="2 3" id="KW-0238">DNA-binding</keyword>
<dbReference type="Pfam" id="PF00046">
    <property type="entry name" value="Homeodomain"/>
    <property type="match status" value="1"/>
</dbReference>
<dbReference type="Proteomes" id="UP000594263">
    <property type="component" value="Unplaced"/>
</dbReference>
<feature type="compositionally biased region" description="Basic and acidic residues" evidence="4">
    <location>
        <begin position="16"/>
        <end position="30"/>
    </location>
</feature>
<dbReference type="GO" id="GO:0003677">
    <property type="term" value="F:DNA binding"/>
    <property type="evidence" value="ECO:0007669"/>
    <property type="project" value="UniProtKB-UniRule"/>
</dbReference>
<dbReference type="PANTHER" id="PTHR47713:SF2">
    <property type="entry name" value="HOMEODOMAIN-LIKE SUPERFAMILY PROTEIN"/>
    <property type="match status" value="1"/>
</dbReference>
<dbReference type="PROSITE" id="PS50071">
    <property type="entry name" value="HOMEOBOX_2"/>
    <property type="match status" value="1"/>
</dbReference>
<evidence type="ECO:0000313" key="6">
    <source>
        <dbReference type="EnsemblPlants" id="Kaladp0037s0297.1.v1.1"/>
    </source>
</evidence>
<evidence type="ECO:0000313" key="7">
    <source>
        <dbReference type="Proteomes" id="UP000594263"/>
    </source>
</evidence>
<evidence type="ECO:0000256" key="4">
    <source>
        <dbReference type="SAM" id="MobiDB-lite"/>
    </source>
</evidence>
<feature type="region of interest" description="Disordered" evidence="4">
    <location>
        <begin position="519"/>
        <end position="544"/>
    </location>
</feature>
<dbReference type="PANTHER" id="PTHR47713">
    <property type="entry name" value="HOMEODOMAIN-LIKE SUPERFAMILY PROTEIN"/>
    <property type="match status" value="1"/>
</dbReference>
<evidence type="ECO:0000259" key="5">
    <source>
        <dbReference type="PROSITE" id="PS50071"/>
    </source>
</evidence>
<feature type="region of interest" description="Disordered" evidence="4">
    <location>
        <begin position="1"/>
        <end position="36"/>
    </location>
</feature>
<organism evidence="6 7">
    <name type="scientific">Kalanchoe fedtschenkoi</name>
    <name type="common">Lavender scallops</name>
    <name type="synonym">South American air plant</name>
    <dbReference type="NCBI Taxonomy" id="63787"/>
    <lineage>
        <taxon>Eukaryota</taxon>
        <taxon>Viridiplantae</taxon>
        <taxon>Streptophyta</taxon>
        <taxon>Embryophyta</taxon>
        <taxon>Tracheophyta</taxon>
        <taxon>Spermatophyta</taxon>
        <taxon>Magnoliopsida</taxon>
        <taxon>eudicotyledons</taxon>
        <taxon>Gunneridae</taxon>
        <taxon>Pentapetalae</taxon>
        <taxon>Saxifragales</taxon>
        <taxon>Crassulaceae</taxon>
        <taxon>Kalanchoe</taxon>
    </lineage>
</organism>
<keyword evidence="7" id="KW-1185">Reference proteome</keyword>
<feature type="compositionally biased region" description="Low complexity" evidence="4">
    <location>
        <begin position="168"/>
        <end position="179"/>
    </location>
</feature>
<keyword evidence="2 3" id="KW-0371">Homeobox</keyword>
<dbReference type="InterPro" id="IPR009057">
    <property type="entry name" value="Homeodomain-like_sf"/>
</dbReference>
<feature type="region of interest" description="Disordered" evidence="4">
    <location>
        <begin position="410"/>
        <end position="429"/>
    </location>
</feature>
<dbReference type="Gramene" id="Kaladp0037s0297.1.v1.1">
    <property type="protein sequence ID" value="Kaladp0037s0297.1.v1.1"/>
    <property type="gene ID" value="Kaladp0037s0297.v1.1"/>
</dbReference>
<comment type="subcellular location">
    <subcellularLocation>
        <location evidence="1 2 3">Nucleus</location>
    </subcellularLocation>
</comment>
<dbReference type="Gene3D" id="1.10.10.60">
    <property type="entry name" value="Homeodomain-like"/>
    <property type="match status" value="1"/>
</dbReference>
<reference evidence="6" key="1">
    <citation type="submission" date="2021-01" db="UniProtKB">
        <authorList>
            <consortium name="EnsemblPlants"/>
        </authorList>
    </citation>
    <scope>IDENTIFICATION</scope>
</reference>
<evidence type="ECO:0000256" key="2">
    <source>
        <dbReference type="PROSITE-ProRule" id="PRU00108"/>
    </source>
</evidence>
<dbReference type="EnsemblPlants" id="Kaladp0037s0297.1.v1.1">
    <property type="protein sequence ID" value="Kaladp0037s0297.1.v1.1"/>
    <property type="gene ID" value="Kaladp0037s0297.v1.1"/>
</dbReference>
<evidence type="ECO:0000256" key="1">
    <source>
        <dbReference type="ARBA" id="ARBA00004123"/>
    </source>
</evidence>
<keyword evidence="2 3" id="KW-0539">Nucleus</keyword>
<proteinExistence type="predicted"/>
<accession>A0A7N0ZUD6</accession>
<evidence type="ECO:0000256" key="3">
    <source>
        <dbReference type="RuleBase" id="RU000682"/>
    </source>
</evidence>
<feature type="region of interest" description="Disordered" evidence="4">
    <location>
        <begin position="106"/>
        <end position="126"/>
    </location>
</feature>
<dbReference type="SMART" id="SM00389">
    <property type="entry name" value="HOX"/>
    <property type="match status" value="1"/>
</dbReference>
<feature type="DNA-binding region" description="Homeobox" evidence="2">
    <location>
        <begin position="29"/>
        <end position="88"/>
    </location>
</feature>
<feature type="region of interest" description="Disordered" evidence="4">
    <location>
        <begin position="153"/>
        <end position="184"/>
    </location>
</feature>
<protein>
    <recommendedName>
        <fullName evidence="5">Homeobox domain-containing protein</fullName>
    </recommendedName>
</protein>
<feature type="compositionally biased region" description="Acidic residues" evidence="4">
    <location>
        <begin position="530"/>
        <end position="544"/>
    </location>
</feature>
<name>A0A7N0ZUD6_KALFE</name>
<feature type="domain" description="Homeobox" evidence="5">
    <location>
        <begin position="27"/>
        <end position="87"/>
    </location>
</feature>
<dbReference type="GO" id="GO:0005634">
    <property type="term" value="C:nucleus"/>
    <property type="evidence" value="ECO:0007669"/>
    <property type="project" value="UniProtKB-SubCell"/>
</dbReference>
<dbReference type="SUPFAM" id="SSF46689">
    <property type="entry name" value="Homeodomain-like"/>
    <property type="match status" value="1"/>
</dbReference>
<dbReference type="CDD" id="cd00086">
    <property type="entry name" value="homeodomain"/>
    <property type="match status" value="1"/>
</dbReference>
<dbReference type="AlphaFoldDB" id="A0A7N0ZUD6"/>
<sequence length="544" mass="60752">MDKVVYLLPDSDADSLDGRAEEDKTPVETSRKRKLKTPAQLEALEEYYEDHKYPTDSMRSAIAEKIGLTEKQVSGWFCHRRLKDKRLSKDETLGSGRMERSSGVIQEHFSGPGQDSCGSTKPGEYKNADMRDVESQLLAGQELSPMKLAYHNRMNTGSLDGDMDDTSSESSSPLRPSHLPQRDVPQRWENLRYSIPKGPAVPSNPKVAIGGQFRRPSGYLKIKPKAEHPAITAVKRQLGMNFRVDGPPLGIEFQPPPVDAFQAGPKDTATGPRDGIGSLVPNISGSSYHGAQFRRKMHDGSFKPDHSYLKEEGPRVNHGSELFYSHHQSRPKYSVSDNIKLDHGWGPSPNLDKEYAEEAYGSKRNLFNEEKYGSKGLRIQPISSVPFQPSHNISGVNPMIAQRSKYLKNKLSDTKSRQREPRDTFERRMYAREPEIEKHHSVSSNTSERPNLIPVTATPEYKLMDKQLVAARNDPVEYPNPNSEQIGVYNNELKDKKARFGYSQPDFGKTMSLAINRGKGAAGAIPSSFSEDETGETSSSGDDE</sequence>